<name>A0A9D1PAT4_9FIRM</name>
<proteinExistence type="predicted"/>
<reference evidence="2" key="1">
    <citation type="submission" date="2020-10" db="EMBL/GenBank/DDBJ databases">
        <authorList>
            <person name="Gilroy R."/>
        </authorList>
    </citation>
    <scope>NUCLEOTIDE SEQUENCE</scope>
    <source>
        <strain evidence="2">CHK183-6373</strain>
    </source>
</reference>
<dbReference type="GO" id="GO:0004853">
    <property type="term" value="F:uroporphyrinogen decarboxylase activity"/>
    <property type="evidence" value="ECO:0007669"/>
    <property type="project" value="InterPro"/>
</dbReference>
<dbReference type="InterPro" id="IPR000257">
    <property type="entry name" value="Uroporphyrinogen_deCOase"/>
</dbReference>
<evidence type="ECO:0000259" key="1">
    <source>
        <dbReference type="Pfam" id="PF01208"/>
    </source>
</evidence>
<comment type="caution">
    <text evidence="2">The sequence shown here is derived from an EMBL/GenBank/DDBJ whole genome shotgun (WGS) entry which is preliminary data.</text>
</comment>
<dbReference type="InterPro" id="IPR038071">
    <property type="entry name" value="UROD/MetE-like_sf"/>
</dbReference>
<dbReference type="InterPro" id="IPR052024">
    <property type="entry name" value="Methanogen_methyltrans"/>
</dbReference>
<dbReference type="GO" id="GO:0006779">
    <property type="term" value="P:porphyrin-containing compound biosynthetic process"/>
    <property type="evidence" value="ECO:0007669"/>
    <property type="project" value="InterPro"/>
</dbReference>
<dbReference type="Pfam" id="PF01208">
    <property type="entry name" value="URO-D"/>
    <property type="match status" value="1"/>
</dbReference>
<evidence type="ECO:0000313" key="2">
    <source>
        <dbReference type="EMBL" id="HIV29192.1"/>
    </source>
</evidence>
<feature type="domain" description="Uroporphyrinogen decarboxylase (URO-D)" evidence="1">
    <location>
        <begin position="154"/>
        <end position="354"/>
    </location>
</feature>
<accession>A0A9D1PAT4</accession>
<dbReference type="EMBL" id="DVOT01000258">
    <property type="protein sequence ID" value="HIV29192.1"/>
    <property type="molecule type" value="Genomic_DNA"/>
</dbReference>
<organism evidence="2 3">
    <name type="scientific">Candidatus Ornithocaccomicrobium faecavium</name>
    <dbReference type="NCBI Taxonomy" id="2840890"/>
    <lineage>
        <taxon>Bacteria</taxon>
        <taxon>Bacillati</taxon>
        <taxon>Bacillota</taxon>
        <taxon>Clostridia</taxon>
        <taxon>Candidatus Ornithocaccomicrobium</taxon>
    </lineage>
</organism>
<reference evidence="2" key="2">
    <citation type="journal article" date="2021" name="PeerJ">
        <title>Extensive microbial diversity within the chicken gut microbiome revealed by metagenomics and culture.</title>
        <authorList>
            <person name="Gilroy R."/>
            <person name="Ravi A."/>
            <person name="Getino M."/>
            <person name="Pursley I."/>
            <person name="Horton D.L."/>
            <person name="Alikhan N.F."/>
            <person name="Baker D."/>
            <person name="Gharbi K."/>
            <person name="Hall N."/>
            <person name="Watson M."/>
            <person name="Adriaenssens E.M."/>
            <person name="Foster-Nyarko E."/>
            <person name="Jarju S."/>
            <person name="Secka A."/>
            <person name="Antonio M."/>
            <person name="Oren A."/>
            <person name="Chaudhuri R.R."/>
            <person name="La Ragione R."/>
            <person name="Hildebrand F."/>
            <person name="Pallen M.J."/>
        </authorList>
    </citation>
    <scope>NUCLEOTIDE SEQUENCE</scope>
    <source>
        <strain evidence="2">CHK183-6373</strain>
    </source>
</reference>
<evidence type="ECO:0000313" key="3">
    <source>
        <dbReference type="Proteomes" id="UP000886884"/>
    </source>
</evidence>
<protein>
    <recommendedName>
        <fullName evidence="1">Uroporphyrinogen decarboxylase (URO-D) domain-containing protein</fullName>
    </recommendedName>
</protein>
<dbReference type="SUPFAM" id="SSF51726">
    <property type="entry name" value="UROD/MetE-like"/>
    <property type="match status" value="1"/>
</dbReference>
<dbReference type="Proteomes" id="UP000886884">
    <property type="component" value="Unassembled WGS sequence"/>
</dbReference>
<dbReference type="Gene3D" id="3.20.20.210">
    <property type="match status" value="1"/>
</dbReference>
<dbReference type="PANTHER" id="PTHR47099">
    <property type="entry name" value="METHYLCOBAMIDE:COM METHYLTRANSFERASE MTBA"/>
    <property type="match status" value="1"/>
</dbReference>
<gene>
    <name evidence="2" type="ORF">IAA64_14620</name>
</gene>
<sequence length="356" mass="40236">MTERENFLAIARRKGYERMPVQFNLCPYLQQTCGEKIRALQEETGFAFSPAVSTRGLPVRETDTRRFLGYYQDLKPGASIDVFGVAREPGSEAAMHMTHMRHPLEHMETLEEMQAYPFPEFAADAATRAAVLEENAALRASGKIVQGDMQCTIWETAWYMRGMENLMMDMMEESPLAEYLLDRVTEMAVARAEFFAQTGADTLFLGDDVGMQRSIMMSVPLYCTWLKPRLKRVIDAARAFKPDILVLYHSCGYVEPFIPHLMEAGVDVLDPVQPECMDFAKIHAEYGDVLSFHGTLGTQSTMPFGSPQDVRDVVFRNLDIAGAKGGLFVCPTHMVEPEVPWENIRAYILACHEYTK</sequence>
<dbReference type="PANTHER" id="PTHR47099:SF1">
    <property type="entry name" value="METHYLCOBAMIDE:COM METHYLTRANSFERASE MTBA"/>
    <property type="match status" value="1"/>
</dbReference>
<dbReference type="AlphaFoldDB" id="A0A9D1PAT4"/>